<organism evidence="2 3">
    <name type="scientific">Bradyrhizobium elkanii</name>
    <dbReference type="NCBI Taxonomy" id="29448"/>
    <lineage>
        <taxon>Bacteria</taxon>
        <taxon>Pseudomonadati</taxon>
        <taxon>Pseudomonadota</taxon>
        <taxon>Alphaproteobacteria</taxon>
        <taxon>Hyphomicrobiales</taxon>
        <taxon>Nitrobacteraceae</taxon>
        <taxon>Bradyrhizobium</taxon>
    </lineage>
</organism>
<evidence type="ECO:0000313" key="3">
    <source>
        <dbReference type="Proteomes" id="UP000305095"/>
    </source>
</evidence>
<dbReference type="EMBL" id="SZZP01000014">
    <property type="protein sequence ID" value="TKV79188.1"/>
    <property type="molecule type" value="Genomic_DNA"/>
</dbReference>
<evidence type="ECO:0000313" key="2">
    <source>
        <dbReference type="EMBL" id="TKV79188.1"/>
    </source>
</evidence>
<comment type="caution">
    <text evidence="2">The sequence shown here is derived from an EMBL/GenBank/DDBJ whole genome shotgun (WGS) entry which is preliminary data.</text>
</comment>
<proteinExistence type="predicted"/>
<dbReference type="AlphaFoldDB" id="A0A4U6RXR3"/>
<dbReference type="Proteomes" id="UP000305095">
    <property type="component" value="Unassembled WGS sequence"/>
</dbReference>
<feature type="region of interest" description="Disordered" evidence="1">
    <location>
        <begin position="47"/>
        <end position="83"/>
    </location>
</feature>
<feature type="compositionally biased region" description="Basic and acidic residues" evidence="1">
    <location>
        <begin position="49"/>
        <end position="69"/>
    </location>
</feature>
<evidence type="ECO:0000256" key="1">
    <source>
        <dbReference type="SAM" id="MobiDB-lite"/>
    </source>
</evidence>
<accession>A0A4U6RXR3</accession>
<gene>
    <name evidence="2" type="ORF">FDV58_23715</name>
</gene>
<sequence>MGMSVAGKFERSILSHEEYEAIRLTHHPAIYGVEVAELEAMRPRLRKMRDKERTVGRQKQRESRGKAEARGTSFPGTAKHASERKQVFAAALKRVNTELRRQHNLAARTAHVEAARKALALHRAANFTTRPSAGATADEGMAPKPSERRRKVIAGAKIGRVSQATKVAQAVRDARGA</sequence>
<protein>
    <submittedName>
        <fullName evidence="2">Uncharacterized protein</fullName>
    </submittedName>
</protein>
<reference evidence="2 3" key="1">
    <citation type="submission" date="2019-05" db="EMBL/GenBank/DDBJ databases">
        <title>Draft Genome of Bradyrhizobium elkanii strain SEMIA 938, Used in Commercial Inoculants for Lupinus spp. in Brazil.</title>
        <authorList>
            <person name="Hungria M."/>
            <person name="Delamuta J.R.M."/>
            <person name="Ribeiro R.A."/>
            <person name="Nogueira M.A."/>
        </authorList>
    </citation>
    <scope>NUCLEOTIDE SEQUENCE [LARGE SCALE GENOMIC DNA]</scope>
    <source>
        <strain evidence="2 3">Semia 938</strain>
    </source>
</reference>
<name>A0A4U6RXR3_BRAEL</name>